<comment type="caution">
    <text evidence="1">The sequence shown here is derived from an EMBL/GenBank/DDBJ whole genome shotgun (WGS) entry which is preliminary data.</text>
</comment>
<keyword evidence="2" id="KW-1185">Reference proteome</keyword>
<proteinExistence type="predicted"/>
<evidence type="ECO:0000313" key="1">
    <source>
        <dbReference type="EMBL" id="CAL1298967.1"/>
    </source>
</evidence>
<sequence>MEKKVGMNELVELVFDKKPTIHEKLVARNSLIPASLMSEDFLKKLRDVLYIRKFVVSHRWKNFFDDHNREILFSHEKYLMHVMFAFLYEYDCNQNIFDSFVSVCVLVIYFSEEILEKTGVDFSDLNPDIIMVFYRNVLKKSFYRPKDFYRFVEYIRDHKYLKWKSKGLISFDKSEPVRIDSKLIFNLTEELGSHPVFLEVPSDRKATMEANALSFAQEVLSKTSVELPTLPNEHDLIKRLVAYRKRVIPKAAERRKELEAALISEISNVAPLHGYAGSDDKTNYAVKRQENIAQHENIVQAVIRYNQAKKAANEDSNNRIQKEAGGVLEHLEDKIKSLIEVLDNFDKE</sequence>
<evidence type="ECO:0000313" key="2">
    <source>
        <dbReference type="Proteomes" id="UP001497382"/>
    </source>
</evidence>
<dbReference type="EMBL" id="CAXIEN010000481">
    <property type="protein sequence ID" value="CAL1298967.1"/>
    <property type="molecule type" value="Genomic_DNA"/>
</dbReference>
<dbReference type="AlphaFoldDB" id="A0AAV2BSX1"/>
<organism evidence="1 2">
    <name type="scientific">Larinioides sclopetarius</name>
    <dbReference type="NCBI Taxonomy" id="280406"/>
    <lineage>
        <taxon>Eukaryota</taxon>
        <taxon>Metazoa</taxon>
        <taxon>Ecdysozoa</taxon>
        <taxon>Arthropoda</taxon>
        <taxon>Chelicerata</taxon>
        <taxon>Arachnida</taxon>
        <taxon>Araneae</taxon>
        <taxon>Araneomorphae</taxon>
        <taxon>Entelegynae</taxon>
        <taxon>Araneoidea</taxon>
        <taxon>Araneidae</taxon>
        <taxon>Larinioides</taxon>
    </lineage>
</organism>
<protein>
    <submittedName>
        <fullName evidence="1">Uncharacterized protein</fullName>
    </submittedName>
</protein>
<accession>A0AAV2BSX1</accession>
<reference evidence="1 2" key="1">
    <citation type="submission" date="2024-04" db="EMBL/GenBank/DDBJ databases">
        <authorList>
            <person name="Rising A."/>
            <person name="Reimegard J."/>
            <person name="Sonavane S."/>
            <person name="Akerstrom W."/>
            <person name="Nylinder S."/>
            <person name="Hedman E."/>
            <person name="Kallberg Y."/>
        </authorList>
    </citation>
    <scope>NUCLEOTIDE SEQUENCE [LARGE SCALE GENOMIC DNA]</scope>
</reference>
<gene>
    <name evidence="1" type="ORF">LARSCL_LOCUS21088</name>
</gene>
<name>A0AAV2BSX1_9ARAC</name>
<dbReference type="Proteomes" id="UP001497382">
    <property type="component" value="Unassembled WGS sequence"/>
</dbReference>